<accession>A0ABP8WRP3</accession>
<dbReference type="Pfam" id="PF01337">
    <property type="entry name" value="Barstar"/>
    <property type="match status" value="1"/>
</dbReference>
<dbReference type="Gene3D" id="3.30.370.10">
    <property type="entry name" value="Barstar-like"/>
    <property type="match status" value="1"/>
</dbReference>
<reference evidence="4" key="1">
    <citation type="journal article" date="2019" name="Int. J. Syst. Evol. Microbiol.">
        <title>The Global Catalogue of Microorganisms (GCM) 10K type strain sequencing project: providing services to taxonomists for standard genome sequencing and annotation.</title>
        <authorList>
            <consortium name="The Broad Institute Genomics Platform"/>
            <consortium name="The Broad Institute Genome Sequencing Center for Infectious Disease"/>
            <person name="Wu L."/>
            <person name="Ma J."/>
        </authorList>
    </citation>
    <scope>NUCLEOTIDE SEQUENCE [LARGE SCALE GENOMIC DNA]</scope>
    <source>
        <strain evidence="4">JCM 18127</strain>
    </source>
</reference>
<dbReference type="EMBL" id="BAABIM010000004">
    <property type="protein sequence ID" value="GAA4694347.1"/>
    <property type="molecule type" value="Genomic_DNA"/>
</dbReference>
<name>A0ABP8WRP3_9ACTN</name>
<evidence type="ECO:0000259" key="2">
    <source>
        <dbReference type="Pfam" id="PF01337"/>
    </source>
</evidence>
<proteinExistence type="inferred from homology"/>
<sequence length="95" mass="10216">MSGQPRVVRFGPAHTDGTRREVLDALGRALDLPPWFGRNLDALEECLRSLPDPVTLVWHGPLDPAVRAVLEARAADDGATGRPRFTLEHAAAPAG</sequence>
<organism evidence="3 4">
    <name type="scientific">Nocardioides nanhaiensis</name>
    <dbReference type="NCBI Taxonomy" id="1476871"/>
    <lineage>
        <taxon>Bacteria</taxon>
        <taxon>Bacillati</taxon>
        <taxon>Actinomycetota</taxon>
        <taxon>Actinomycetes</taxon>
        <taxon>Propionibacteriales</taxon>
        <taxon>Nocardioidaceae</taxon>
        <taxon>Nocardioides</taxon>
    </lineage>
</organism>
<dbReference type="InterPro" id="IPR000468">
    <property type="entry name" value="Barstar"/>
</dbReference>
<feature type="domain" description="Barstar (barnase inhibitor)" evidence="2">
    <location>
        <begin position="18"/>
        <end position="60"/>
    </location>
</feature>
<protein>
    <recommendedName>
        <fullName evidence="2">Barstar (barnase inhibitor) domain-containing protein</fullName>
    </recommendedName>
</protein>
<gene>
    <name evidence="3" type="ORF">GCM10023226_35660</name>
</gene>
<evidence type="ECO:0000256" key="1">
    <source>
        <dbReference type="ARBA" id="ARBA00006845"/>
    </source>
</evidence>
<comment type="similarity">
    <text evidence="1">Belongs to the barstar family.</text>
</comment>
<comment type="caution">
    <text evidence="3">The sequence shown here is derived from an EMBL/GenBank/DDBJ whole genome shotgun (WGS) entry which is preliminary data.</text>
</comment>
<dbReference type="Proteomes" id="UP001500621">
    <property type="component" value="Unassembled WGS sequence"/>
</dbReference>
<dbReference type="SUPFAM" id="SSF52038">
    <property type="entry name" value="Barstar-related"/>
    <property type="match status" value="1"/>
</dbReference>
<evidence type="ECO:0000313" key="3">
    <source>
        <dbReference type="EMBL" id="GAA4694347.1"/>
    </source>
</evidence>
<evidence type="ECO:0000313" key="4">
    <source>
        <dbReference type="Proteomes" id="UP001500621"/>
    </source>
</evidence>
<dbReference type="InterPro" id="IPR035905">
    <property type="entry name" value="Barstar-like_sf"/>
</dbReference>
<dbReference type="RefSeq" id="WP_345268413.1">
    <property type="nucleotide sequence ID" value="NZ_BAABIM010000004.1"/>
</dbReference>
<keyword evidence="4" id="KW-1185">Reference proteome</keyword>